<evidence type="ECO:0000313" key="17">
    <source>
        <dbReference type="EMBL" id="AQK57359.1"/>
    </source>
</evidence>
<sequence>MLLHGTADGYTPLCILGAERLGRSNISAIASSINQISSGSYPSTTGRSIHLLNEGGNIVSIIRSGKAADIASHSETSNGKSKCTLCLSIRQNPTATTCGHVFCWSRTPPAKRPTKEAFWYITMTRKKDKFNVLNDAGPGCGS</sequence>
<protein>
    <recommendedName>
        <fullName evidence="5">RING-type E3 ubiquitin transferase</fullName>
        <ecNumber evidence="5">2.3.2.27</ecNumber>
    </recommendedName>
</protein>
<comment type="similarity">
    <text evidence="4">Belongs to the pex2/pex10/pex12 family.</text>
</comment>
<keyword evidence="9" id="KW-0479">Metal-binding</keyword>
<evidence type="ECO:0000256" key="6">
    <source>
        <dbReference type="ARBA" id="ARBA00022448"/>
    </source>
</evidence>
<dbReference type="InParanoid" id="A0A1D6QHL3"/>
<evidence type="ECO:0000256" key="14">
    <source>
        <dbReference type="ARBA" id="ARBA00022989"/>
    </source>
</evidence>
<dbReference type="AlphaFoldDB" id="A0A1D6QHL3"/>
<evidence type="ECO:0000256" key="4">
    <source>
        <dbReference type="ARBA" id="ARBA00008704"/>
    </source>
</evidence>
<dbReference type="STRING" id="4577.A0A1D6QHL3"/>
<keyword evidence="13" id="KW-0653">Protein transport</keyword>
<keyword evidence="7" id="KW-0808">Transferase</keyword>
<evidence type="ECO:0000256" key="13">
    <source>
        <dbReference type="ARBA" id="ARBA00022927"/>
    </source>
</evidence>
<dbReference type="EC" id="2.3.2.27" evidence="5"/>
<keyword evidence="11" id="KW-0833">Ubl conjugation pathway</keyword>
<dbReference type="GO" id="GO:0061630">
    <property type="term" value="F:ubiquitin protein ligase activity"/>
    <property type="evidence" value="ECO:0007669"/>
    <property type="project" value="UniProtKB-EC"/>
</dbReference>
<dbReference type="InterPro" id="IPR013083">
    <property type="entry name" value="Znf_RING/FYVE/PHD"/>
</dbReference>
<evidence type="ECO:0000256" key="7">
    <source>
        <dbReference type="ARBA" id="ARBA00022679"/>
    </source>
</evidence>
<dbReference type="Gene3D" id="3.30.40.10">
    <property type="entry name" value="Zinc/RING finger domain, C3HC4 (zinc finger)"/>
    <property type="match status" value="1"/>
</dbReference>
<name>A0A1D6QHL3_MAIZE</name>
<dbReference type="PANTHER" id="PTHR23350">
    <property type="entry name" value="PEROXISOME ASSEMBLY PROTEIN 10"/>
    <property type="match status" value="1"/>
</dbReference>
<dbReference type="GO" id="GO:0016558">
    <property type="term" value="P:protein import into peroxisome matrix"/>
    <property type="evidence" value="ECO:0007669"/>
    <property type="project" value="InterPro"/>
</dbReference>
<comment type="subcellular location">
    <subcellularLocation>
        <location evidence="2">Peroxisome membrane</location>
        <topology evidence="2">Multi-pass membrane protein</topology>
    </subcellularLocation>
</comment>
<organism evidence="17">
    <name type="scientific">Zea mays</name>
    <name type="common">Maize</name>
    <dbReference type="NCBI Taxonomy" id="4577"/>
    <lineage>
        <taxon>Eukaryota</taxon>
        <taxon>Viridiplantae</taxon>
        <taxon>Streptophyta</taxon>
        <taxon>Embryophyta</taxon>
        <taxon>Tracheophyta</taxon>
        <taxon>Spermatophyta</taxon>
        <taxon>Magnoliopsida</taxon>
        <taxon>Liliopsida</taxon>
        <taxon>Poales</taxon>
        <taxon>Poaceae</taxon>
        <taxon>PACMAD clade</taxon>
        <taxon>Panicoideae</taxon>
        <taxon>Andropogonodae</taxon>
        <taxon>Andropogoneae</taxon>
        <taxon>Tripsacinae</taxon>
        <taxon>Zea</taxon>
    </lineage>
</organism>
<keyword evidence="14" id="KW-1133">Transmembrane helix</keyword>
<evidence type="ECO:0000256" key="16">
    <source>
        <dbReference type="ARBA" id="ARBA00023140"/>
    </source>
</evidence>
<keyword evidence="6" id="KW-0813">Transport</keyword>
<evidence type="ECO:0000256" key="12">
    <source>
        <dbReference type="ARBA" id="ARBA00022833"/>
    </source>
</evidence>
<evidence type="ECO:0000256" key="3">
    <source>
        <dbReference type="ARBA" id="ARBA00004906"/>
    </source>
</evidence>
<dbReference type="ExpressionAtlas" id="A0A1D6QHL3">
    <property type="expression patterns" value="baseline and differential"/>
</dbReference>
<gene>
    <name evidence="17" type="ORF">ZEAMMB73_Zm00001d052507</name>
</gene>
<comment type="pathway">
    <text evidence="3">Protein modification; protein ubiquitination.</text>
</comment>
<dbReference type="PANTHER" id="PTHR23350:SF0">
    <property type="entry name" value="PEROXISOME BIOGENESIS FACTOR 10"/>
    <property type="match status" value="1"/>
</dbReference>
<keyword evidence="16" id="KW-0576">Peroxisome</keyword>
<keyword evidence="10" id="KW-0863">Zinc-finger</keyword>
<dbReference type="SUPFAM" id="SSF57850">
    <property type="entry name" value="RING/U-box"/>
    <property type="match status" value="1"/>
</dbReference>
<proteinExistence type="inferred from homology"/>
<keyword evidence="15" id="KW-0472">Membrane</keyword>
<dbReference type="InterPro" id="IPR025654">
    <property type="entry name" value="PEX2/10"/>
</dbReference>
<dbReference type="GO" id="GO:0008270">
    <property type="term" value="F:zinc ion binding"/>
    <property type="evidence" value="ECO:0007669"/>
    <property type="project" value="UniProtKB-KW"/>
</dbReference>
<dbReference type="EMBL" id="CM000780">
    <property type="protein sequence ID" value="AQK57359.1"/>
    <property type="molecule type" value="Genomic_DNA"/>
</dbReference>
<keyword evidence="12" id="KW-0862">Zinc</keyword>
<evidence type="ECO:0000256" key="2">
    <source>
        <dbReference type="ARBA" id="ARBA00004585"/>
    </source>
</evidence>
<evidence type="ECO:0000256" key="11">
    <source>
        <dbReference type="ARBA" id="ARBA00022786"/>
    </source>
</evidence>
<dbReference type="GO" id="GO:0005778">
    <property type="term" value="C:peroxisomal membrane"/>
    <property type="evidence" value="ECO:0007669"/>
    <property type="project" value="UniProtKB-SubCell"/>
</dbReference>
<accession>A0A1D6QHL3</accession>
<keyword evidence="8" id="KW-0812">Transmembrane</keyword>
<evidence type="ECO:0000256" key="15">
    <source>
        <dbReference type="ARBA" id="ARBA00023136"/>
    </source>
</evidence>
<evidence type="ECO:0000256" key="8">
    <source>
        <dbReference type="ARBA" id="ARBA00022692"/>
    </source>
</evidence>
<evidence type="ECO:0000256" key="1">
    <source>
        <dbReference type="ARBA" id="ARBA00000900"/>
    </source>
</evidence>
<evidence type="ECO:0000256" key="10">
    <source>
        <dbReference type="ARBA" id="ARBA00022771"/>
    </source>
</evidence>
<reference evidence="17" key="1">
    <citation type="submission" date="2015-12" db="EMBL/GenBank/DDBJ databases">
        <title>Update maize B73 reference genome by single molecule sequencing technologies.</title>
        <authorList>
            <consortium name="Maize Genome Sequencing Project"/>
            <person name="Ware D."/>
        </authorList>
    </citation>
    <scope>NUCLEOTIDE SEQUENCE</scope>
    <source>
        <tissue evidence="17">Seedling</tissue>
    </source>
</reference>
<evidence type="ECO:0000256" key="9">
    <source>
        <dbReference type="ARBA" id="ARBA00022723"/>
    </source>
</evidence>
<comment type="catalytic activity">
    <reaction evidence="1">
        <text>S-ubiquitinyl-[E2 ubiquitin-conjugating enzyme]-L-cysteine + [acceptor protein]-L-lysine = [E2 ubiquitin-conjugating enzyme]-L-cysteine + N(6)-ubiquitinyl-[acceptor protein]-L-lysine.</text>
        <dbReference type="EC" id="2.3.2.27"/>
    </reaction>
</comment>
<evidence type="ECO:0000256" key="5">
    <source>
        <dbReference type="ARBA" id="ARBA00012483"/>
    </source>
</evidence>